<dbReference type="STRING" id="161895.CPHO_02120"/>
<dbReference type="EMBL" id="CP009249">
    <property type="protein sequence ID" value="APT91901.1"/>
    <property type="molecule type" value="Genomic_DNA"/>
</dbReference>
<dbReference type="Pfam" id="PF03583">
    <property type="entry name" value="LIP"/>
    <property type="match status" value="1"/>
</dbReference>
<reference evidence="2 3" key="1">
    <citation type="submission" date="2014-08" db="EMBL/GenBank/DDBJ databases">
        <title>Complete genome sequence of Corynebacterium phocae M408/89/1(T)(=DSM 44612(T)), isolated from the common seal (Phoca vitulina).</title>
        <authorList>
            <person name="Ruckert C."/>
            <person name="Albersmeier A."/>
            <person name="Winkler A."/>
            <person name="Kalinowski J."/>
        </authorList>
    </citation>
    <scope>NUCLEOTIDE SEQUENCE [LARGE SCALE GENOMIC DNA]</scope>
    <source>
        <strain evidence="2 3">M408/89/1</strain>
    </source>
</reference>
<dbReference type="GO" id="GO:0004806">
    <property type="term" value="F:triacylglycerol lipase activity"/>
    <property type="evidence" value="ECO:0007669"/>
    <property type="project" value="InterPro"/>
</dbReference>
<dbReference type="Proteomes" id="UP000185491">
    <property type="component" value="Chromosome"/>
</dbReference>
<dbReference type="OrthoDB" id="9798122at2"/>
<dbReference type="PANTHER" id="PTHR34853:SF1">
    <property type="entry name" value="LIPASE 5"/>
    <property type="match status" value="1"/>
</dbReference>
<sequence>MNRIVKTLGALAPTLALALAISPPANGQEAAAPRPGQVVSVQDMEHLVGIFGPIAPQAQVFEYRTTLENGAPTVATATLFEPSMPWLGQGPRPTVVIAPVTRGQGDQCAPSRADMHVLSVGLAPSGFYVNVDYEYQSYQNALNLGMRVVVPDYIGLGSPGIHSYGNAKEQAHAVIDAARAGLALGGLPADSPVGFSGYSQGGASVAAAAEEVAEYSPELNLKGTYAGAPPADLTAVLAAVDGSHIAHSMGYAINGFVERDPEISNLLFPLLNDKGHEFISSAATSCIADSERRWAYTRSETLTTTGESLAHIMGRIPRLAETIDRQKLGRRPVTGPMLIANSGTDNIIPFAQTKELGGAYCAQGGTIQLVEESVPEFLQSRKNAHSLPYTASAWRGLFYLLDRFNGLPAPSNCQ</sequence>
<dbReference type="InterPro" id="IPR005152">
    <property type="entry name" value="Lipase_secreted"/>
</dbReference>
<feature type="chain" id="PRO_5038683941" description="Lipase" evidence="1">
    <location>
        <begin position="28"/>
        <end position="414"/>
    </location>
</feature>
<name>A0A1L7D1R3_9CORY</name>
<protein>
    <recommendedName>
        <fullName evidence="4">Lipase</fullName>
    </recommendedName>
</protein>
<organism evidence="2 3">
    <name type="scientific">Corynebacterium phocae</name>
    <dbReference type="NCBI Taxonomy" id="161895"/>
    <lineage>
        <taxon>Bacteria</taxon>
        <taxon>Bacillati</taxon>
        <taxon>Actinomycetota</taxon>
        <taxon>Actinomycetes</taxon>
        <taxon>Mycobacteriales</taxon>
        <taxon>Corynebacteriaceae</taxon>
        <taxon>Corynebacterium</taxon>
    </lineage>
</organism>
<accession>A0A1L7D1R3</accession>
<dbReference type="InterPro" id="IPR029058">
    <property type="entry name" value="AB_hydrolase_fold"/>
</dbReference>
<keyword evidence="3" id="KW-1185">Reference proteome</keyword>
<evidence type="ECO:0000256" key="1">
    <source>
        <dbReference type="SAM" id="SignalP"/>
    </source>
</evidence>
<dbReference type="Gene3D" id="3.40.50.1820">
    <property type="entry name" value="alpha/beta hydrolase"/>
    <property type="match status" value="1"/>
</dbReference>
<evidence type="ECO:0000313" key="2">
    <source>
        <dbReference type="EMBL" id="APT91901.1"/>
    </source>
</evidence>
<proteinExistence type="predicted"/>
<keyword evidence="1" id="KW-0732">Signal</keyword>
<gene>
    <name evidence="2" type="ORF">CPHO_02120</name>
</gene>
<dbReference type="AlphaFoldDB" id="A0A1L7D1R3"/>
<evidence type="ECO:0008006" key="4">
    <source>
        <dbReference type="Google" id="ProtNLM"/>
    </source>
</evidence>
<feature type="signal peptide" evidence="1">
    <location>
        <begin position="1"/>
        <end position="27"/>
    </location>
</feature>
<dbReference type="SUPFAM" id="SSF53474">
    <property type="entry name" value="alpha/beta-Hydrolases"/>
    <property type="match status" value="1"/>
</dbReference>
<dbReference type="PANTHER" id="PTHR34853">
    <property type="match status" value="1"/>
</dbReference>
<dbReference type="GO" id="GO:0016042">
    <property type="term" value="P:lipid catabolic process"/>
    <property type="evidence" value="ECO:0007669"/>
    <property type="project" value="InterPro"/>
</dbReference>
<dbReference type="RefSeq" id="WP_075732803.1">
    <property type="nucleotide sequence ID" value="NZ_CP009249.1"/>
</dbReference>
<dbReference type="Gene3D" id="1.10.260.130">
    <property type="match status" value="1"/>
</dbReference>
<evidence type="ECO:0000313" key="3">
    <source>
        <dbReference type="Proteomes" id="UP000185491"/>
    </source>
</evidence>
<dbReference type="KEGG" id="cpho:CPHO_02120"/>